<dbReference type="InterPro" id="IPR044043">
    <property type="entry name" value="VanA_C_cat"/>
</dbReference>
<dbReference type="PROSITE" id="PS51296">
    <property type="entry name" value="RIESKE"/>
    <property type="match status" value="1"/>
</dbReference>
<organism evidence="3 4">
    <name type="scientific">Falsiroseomonas oleicola</name>
    <dbReference type="NCBI Taxonomy" id="2801474"/>
    <lineage>
        <taxon>Bacteria</taxon>
        <taxon>Pseudomonadati</taxon>
        <taxon>Pseudomonadota</taxon>
        <taxon>Alphaproteobacteria</taxon>
        <taxon>Acetobacterales</taxon>
        <taxon>Roseomonadaceae</taxon>
        <taxon>Falsiroseomonas</taxon>
    </lineage>
</organism>
<name>A0ABS6HHG8_9PROT</name>
<gene>
    <name evidence="3" type="ORF">JJQ90_25525</name>
</gene>
<dbReference type="PANTHER" id="PTHR21266:SF59">
    <property type="entry name" value="BLR4922 PROTEIN"/>
    <property type="match status" value="1"/>
</dbReference>
<dbReference type="EMBL" id="JAERQM010000012">
    <property type="protein sequence ID" value="MBU8547103.1"/>
    <property type="molecule type" value="Genomic_DNA"/>
</dbReference>
<comment type="caution">
    <text evidence="3">The sequence shown here is derived from an EMBL/GenBank/DDBJ whole genome shotgun (WGS) entry which is preliminary data.</text>
</comment>
<dbReference type="Pfam" id="PF19112">
    <property type="entry name" value="VanA_C"/>
    <property type="match status" value="1"/>
</dbReference>
<feature type="domain" description="Rieske" evidence="2">
    <location>
        <begin position="13"/>
        <end position="122"/>
    </location>
</feature>
<keyword evidence="1" id="KW-0560">Oxidoreductase</keyword>
<keyword evidence="4" id="KW-1185">Reference proteome</keyword>
<evidence type="ECO:0000256" key="1">
    <source>
        <dbReference type="ARBA" id="ARBA00023002"/>
    </source>
</evidence>
<dbReference type="CDD" id="cd03469">
    <property type="entry name" value="Rieske_RO_Alpha_N"/>
    <property type="match status" value="1"/>
</dbReference>
<evidence type="ECO:0000313" key="3">
    <source>
        <dbReference type="EMBL" id="MBU8547103.1"/>
    </source>
</evidence>
<sequence length="345" mass="38388">MLATRQKVLRRFWYPVMPEAALTADKPVPFRLLGQDIVLWRGKGGAPAALADRCPHRGAKLSTGFLDRDVPEGPALACGYHGWAYGADGRCVKVPQAHDPLRGLKGGAKAHHAASRYGWIWVCLEEPLMAIPEIPEAADPAFRRIDEFHEPWAVSGLRIMENSFDTAHFSYVHAATFGIPEDPRPAPSTIEHTDWGFIMRSEAPVSNRGISKELVKSDSDRTVRVIEGRWFLPFFRASRIDYPTGLTHILCTGATPIDDQHSMICQWVLRNDTEAEAPAAKVIAFDRAVTEEDRGVLETTTFDVPLEMGAELHMPADKPGIEMRRRLAALLAEHDEVEARLPEMA</sequence>
<dbReference type="RefSeq" id="WP_216879131.1">
    <property type="nucleotide sequence ID" value="NZ_JAERQM010000012.1"/>
</dbReference>
<proteinExistence type="predicted"/>
<protein>
    <submittedName>
        <fullName evidence="3">Aromatic ring-hydroxylating dioxygenase subunit alpha</fullName>
    </submittedName>
</protein>
<dbReference type="Proteomes" id="UP000689967">
    <property type="component" value="Unassembled WGS sequence"/>
</dbReference>
<dbReference type="GO" id="GO:0051213">
    <property type="term" value="F:dioxygenase activity"/>
    <property type="evidence" value="ECO:0007669"/>
    <property type="project" value="UniProtKB-KW"/>
</dbReference>
<reference evidence="3 4" key="1">
    <citation type="submission" date="2021-01" db="EMBL/GenBank/DDBJ databases">
        <title>Roseomonas sp. nov, a bacterium isolated from an oil production mixture in Yumen Oilfield.</title>
        <authorList>
            <person name="Wu D."/>
        </authorList>
    </citation>
    <scope>NUCLEOTIDE SEQUENCE [LARGE SCALE GENOMIC DNA]</scope>
    <source>
        <strain evidence="3 4">ROY-5-3</strain>
    </source>
</reference>
<dbReference type="Pfam" id="PF00355">
    <property type="entry name" value="Rieske"/>
    <property type="match status" value="1"/>
</dbReference>
<keyword evidence="3" id="KW-0223">Dioxygenase</keyword>
<evidence type="ECO:0000259" key="2">
    <source>
        <dbReference type="PROSITE" id="PS51296"/>
    </source>
</evidence>
<dbReference type="PANTHER" id="PTHR21266">
    <property type="entry name" value="IRON-SULFUR DOMAIN CONTAINING PROTEIN"/>
    <property type="match status" value="1"/>
</dbReference>
<dbReference type="InterPro" id="IPR050584">
    <property type="entry name" value="Cholesterol_7-desaturase"/>
</dbReference>
<dbReference type="InterPro" id="IPR017941">
    <property type="entry name" value="Rieske_2Fe-2S"/>
</dbReference>
<accession>A0ABS6HHG8</accession>
<evidence type="ECO:0000313" key="4">
    <source>
        <dbReference type="Proteomes" id="UP000689967"/>
    </source>
</evidence>